<dbReference type="GO" id="GO:0006351">
    <property type="term" value="P:DNA-templated transcription"/>
    <property type="evidence" value="ECO:0007669"/>
    <property type="project" value="InterPro"/>
</dbReference>
<dbReference type="Pfam" id="PF00562">
    <property type="entry name" value="RNA_pol_Rpb2_6"/>
    <property type="match status" value="1"/>
</dbReference>
<dbReference type="PROSITE" id="PS01166">
    <property type="entry name" value="RNA_POL_BETA"/>
    <property type="match status" value="1"/>
</dbReference>
<dbReference type="EC" id="2.7.7.6" evidence="2"/>
<evidence type="ECO:0000313" key="12">
    <source>
        <dbReference type="Proteomes" id="UP000284403"/>
    </source>
</evidence>
<dbReference type="Pfam" id="PF04560">
    <property type="entry name" value="RNA_pol_Rpb2_7"/>
    <property type="match status" value="1"/>
</dbReference>
<dbReference type="InterPro" id="IPR007120">
    <property type="entry name" value="DNA-dir_RNAP_su2_dom"/>
</dbReference>
<gene>
    <name evidence="11" type="ORF">Tco025E_04509</name>
</gene>
<dbReference type="GO" id="GO:0003899">
    <property type="term" value="F:DNA-directed RNA polymerase activity"/>
    <property type="evidence" value="ECO:0007669"/>
    <property type="project" value="UniProtKB-EC"/>
</dbReference>
<evidence type="ECO:0000256" key="7">
    <source>
        <dbReference type="ARBA" id="ARBA00022833"/>
    </source>
</evidence>
<sequence>MPVLGGDILVGKTIPIPEAALETAAVGNTRLLKRDCSIASRTTEKGVVDKVMLTENSGNRFTKVKIRSIKIPNIGDKFCSRHGQKGTNGIQFRQEDMPFNRDGIVPDLIINPHAIPSRMTVAHLIETLAGKVACYKGSEVYATPFCSVVVEDFGKALHQLRFQRYGNECLYNGHTGSPLDHLIFFGPTYYQRLKHLSGDKIHARPRGPLQPLVRQPTEGRAHEGGLRFGEMERDCMLSYGASQWLRERLFRVSDYYAVHVCNICGTICAADTEQNVYKCQGCDNDTRISQVLMPYACKLLFQELMSMAILPRLGTGPI</sequence>
<evidence type="ECO:0000313" key="11">
    <source>
        <dbReference type="EMBL" id="RNF18392.1"/>
    </source>
</evidence>
<dbReference type="GeneID" id="40318120"/>
<dbReference type="FunFam" id="3.90.1800.10:FF:000002">
    <property type="entry name" value="DNA-directed RNA polymerase subunit beta"/>
    <property type="match status" value="1"/>
</dbReference>
<dbReference type="CDD" id="cd00653">
    <property type="entry name" value="RNA_pol_B_RPB2"/>
    <property type="match status" value="1"/>
</dbReference>
<name>A0A3R7KZY8_9TRYP</name>
<keyword evidence="5 11" id="KW-0548">Nucleotidyltransferase</keyword>
<evidence type="ECO:0000256" key="6">
    <source>
        <dbReference type="ARBA" id="ARBA00022723"/>
    </source>
</evidence>
<dbReference type="GO" id="GO:0046872">
    <property type="term" value="F:metal ion binding"/>
    <property type="evidence" value="ECO:0007669"/>
    <property type="project" value="UniProtKB-KW"/>
</dbReference>
<proteinExistence type="inferred from homology"/>
<dbReference type="PANTHER" id="PTHR20856">
    <property type="entry name" value="DNA-DIRECTED RNA POLYMERASE I SUBUNIT 2"/>
    <property type="match status" value="1"/>
</dbReference>
<keyword evidence="12" id="KW-1185">Reference proteome</keyword>
<feature type="domain" description="DNA-directed RNA polymerase subunit 2 hybrid-binding" evidence="9">
    <location>
        <begin position="3"/>
        <end position="222"/>
    </location>
</feature>
<dbReference type="Proteomes" id="UP000284403">
    <property type="component" value="Unassembled WGS sequence"/>
</dbReference>
<dbReference type="InterPro" id="IPR014724">
    <property type="entry name" value="RNA_pol_RPB2_OB-fold"/>
</dbReference>
<keyword evidence="6" id="KW-0479">Metal-binding</keyword>
<accession>A0A3R7KZY8</accession>
<keyword evidence="7" id="KW-0862">Zinc</keyword>
<organism evidence="11 12">
    <name type="scientific">Trypanosoma conorhini</name>
    <dbReference type="NCBI Taxonomy" id="83891"/>
    <lineage>
        <taxon>Eukaryota</taxon>
        <taxon>Discoba</taxon>
        <taxon>Euglenozoa</taxon>
        <taxon>Kinetoplastea</taxon>
        <taxon>Metakinetoplastina</taxon>
        <taxon>Trypanosomatida</taxon>
        <taxon>Trypanosomatidae</taxon>
        <taxon>Trypanosoma</taxon>
    </lineage>
</organism>
<evidence type="ECO:0000256" key="4">
    <source>
        <dbReference type="ARBA" id="ARBA00022679"/>
    </source>
</evidence>
<evidence type="ECO:0000256" key="2">
    <source>
        <dbReference type="ARBA" id="ARBA00012418"/>
    </source>
</evidence>
<evidence type="ECO:0000259" key="9">
    <source>
        <dbReference type="Pfam" id="PF00562"/>
    </source>
</evidence>
<keyword evidence="4 11" id="KW-0808">Transferase</keyword>
<evidence type="ECO:0000256" key="5">
    <source>
        <dbReference type="ARBA" id="ARBA00022695"/>
    </source>
</evidence>
<reference evidence="11 12" key="1">
    <citation type="journal article" date="2018" name="BMC Genomics">
        <title>Genomic comparison of Trypanosoma conorhini and Trypanosoma rangeli to Trypanosoma cruzi strains of high and low virulence.</title>
        <authorList>
            <person name="Bradwell K.R."/>
            <person name="Koparde V.N."/>
            <person name="Matveyev A.V."/>
            <person name="Serrano M.G."/>
            <person name="Alves J.M."/>
            <person name="Parikh H."/>
            <person name="Huang B."/>
            <person name="Lee V."/>
            <person name="Espinosa-Alvarez O."/>
            <person name="Ortiz P.A."/>
            <person name="Costa-Martins A.G."/>
            <person name="Teixeira M.M."/>
            <person name="Buck G.A."/>
        </authorList>
    </citation>
    <scope>NUCLEOTIDE SEQUENCE [LARGE SCALE GENOMIC DNA]</scope>
    <source>
        <strain evidence="11 12">025E</strain>
    </source>
</reference>
<protein>
    <recommendedName>
        <fullName evidence="2">DNA-directed RNA polymerase</fullName>
        <ecNumber evidence="2">2.7.7.6</ecNumber>
    </recommendedName>
</protein>
<dbReference type="InterPro" id="IPR015712">
    <property type="entry name" value="DNA-dir_RNA_pol_su2"/>
</dbReference>
<dbReference type="OrthoDB" id="10248617at2759"/>
<dbReference type="GO" id="GO:0032549">
    <property type="term" value="F:ribonucleoside binding"/>
    <property type="evidence" value="ECO:0007669"/>
    <property type="project" value="InterPro"/>
</dbReference>
<dbReference type="Gene3D" id="3.90.1800.10">
    <property type="entry name" value="RNA polymerase alpha subunit dimerisation domain"/>
    <property type="match status" value="1"/>
</dbReference>
<dbReference type="AlphaFoldDB" id="A0A3R7KZY8"/>
<keyword evidence="3 11" id="KW-0240">DNA-directed RNA polymerase</keyword>
<dbReference type="Gene3D" id="2.40.50.150">
    <property type="match status" value="1"/>
</dbReference>
<evidence type="ECO:0000259" key="10">
    <source>
        <dbReference type="Pfam" id="PF04560"/>
    </source>
</evidence>
<dbReference type="Gene3D" id="2.40.270.10">
    <property type="entry name" value="DNA-directed RNA polymerase, subunit 2, domain 6"/>
    <property type="match status" value="1"/>
</dbReference>
<feature type="domain" description="RNA polymerase Rpb2" evidence="10">
    <location>
        <begin position="224"/>
        <end position="313"/>
    </location>
</feature>
<evidence type="ECO:0000256" key="8">
    <source>
        <dbReference type="ARBA" id="ARBA00023163"/>
    </source>
</evidence>
<keyword evidence="8" id="KW-0804">Transcription</keyword>
<dbReference type="EMBL" id="MKKU01000233">
    <property type="protein sequence ID" value="RNF18392.1"/>
    <property type="molecule type" value="Genomic_DNA"/>
</dbReference>
<dbReference type="InterPro" id="IPR007641">
    <property type="entry name" value="RNA_pol_Rpb2_7"/>
</dbReference>
<evidence type="ECO:0000256" key="3">
    <source>
        <dbReference type="ARBA" id="ARBA00022478"/>
    </source>
</evidence>
<dbReference type="GO" id="GO:0003677">
    <property type="term" value="F:DNA binding"/>
    <property type="evidence" value="ECO:0007669"/>
    <property type="project" value="InterPro"/>
</dbReference>
<dbReference type="RefSeq" id="XP_029228477.1">
    <property type="nucleotide sequence ID" value="XM_029371419.1"/>
</dbReference>
<comment type="similarity">
    <text evidence="1">Belongs to the RNA polymerase beta chain family.</text>
</comment>
<comment type="caution">
    <text evidence="11">The sequence shown here is derived from an EMBL/GenBank/DDBJ whole genome shotgun (WGS) entry which is preliminary data.</text>
</comment>
<dbReference type="InterPro" id="IPR037033">
    <property type="entry name" value="DNA-dir_RNAP_su2_hyb_sf"/>
</dbReference>
<dbReference type="InterPro" id="IPR007121">
    <property type="entry name" value="RNA_pol_bsu_CS"/>
</dbReference>
<dbReference type="GO" id="GO:0000428">
    <property type="term" value="C:DNA-directed RNA polymerase complex"/>
    <property type="evidence" value="ECO:0007669"/>
    <property type="project" value="UniProtKB-KW"/>
</dbReference>
<evidence type="ECO:0000256" key="1">
    <source>
        <dbReference type="ARBA" id="ARBA00006835"/>
    </source>
</evidence>
<dbReference type="SUPFAM" id="SSF64484">
    <property type="entry name" value="beta and beta-prime subunits of DNA dependent RNA-polymerase"/>
    <property type="match status" value="1"/>
</dbReference>